<gene>
    <name evidence="5" type="ORF">DDF65_01290</name>
</gene>
<dbReference type="Gene3D" id="1.10.40.70">
    <property type="match status" value="1"/>
</dbReference>
<dbReference type="Gene3D" id="3.30.450.90">
    <property type="match status" value="1"/>
</dbReference>
<dbReference type="SUPFAM" id="SSF52540">
    <property type="entry name" value="P-loop containing nucleoside triphosphate hydrolases"/>
    <property type="match status" value="1"/>
</dbReference>
<dbReference type="RefSeq" id="WP_116563995.1">
    <property type="nucleotide sequence ID" value="NZ_QDKP01000007.1"/>
</dbReference>
<reference evidence="5 6" key="1">
    <citation type="submission" date="2018-04" db="EMBL/GenBank/DDBJ databases">
        <title>The genome sequence of Caulobacter sp. 736.</title>
        <authorList>
            <person name="Gao J."/>
            <person name="Sun J."/>
        </authorList>
    </citation>
    <scope>NUCLEOTIDE SEQUENCE [LARGE SCALE GENOMIC DNA]</scope>
    <source>
        <strain evidence="5 6">736</strain>
    </source>
</reference>
<dbReference type="GO" id="GO:0005886">
    <property type="term" value="C:plasma membrane"/>
    <property type="evidence" value="ECO:0007669"/>
    <property type="project" value="TreeGrafter"/>
</dbReference>
<evidence type="ECO:0000256" key="3">
    <source>
        <dbReference type="ARBA" id="ARBA00022840"/>
    </source>
</evidence>
<keyword evidence="2" id="KW-0547">Nucleotide-binding</keyword>
<comment type="similarity">
    <text evidence="1">Belongs to the GSP E family.</text>
</comment>
<dbReference type="CDD" id="cd01129">
    <property type="entry name" value="PulE-GspE-like"/>
    <property type="match status" value="1"/>
</dbReference>
<dbReference type="InterPro" id="IPR037257">
    <property type="entry name" value="T2SS_E_N_sf"/>
</dbReference>
<comment type="caution">
    <text evidence="5">The sequence shown here is derived from an EMBL/GenBank/DDBJ whole genome shotgun (WGS) entry which is preliminary data.</text>
</comment>
<name>A0A2T9JYM1_9CAUL</name>
<dbReference type="PANTHER" id="PTHR30258">
    <property type="entry name" value="TYPE II SECRETION SYSTEM PROTEIN GSPE-RELATED"/>
    <property type="match status" value="1"/>
</dbReference>
<evidence type="ECO:0000259" key="4">
    <source>
        <dbReference type="PROSITE" id="PS00662"/>
    </source>
</evidence>
<dbReference type="Gene3D" id="3.40.50.300">
    <property type="entry name" value="P-loop containing nucleotide triphosphate hydrolases"/>
    <property type="match status" value="1"/>
</dbReference>
<evidence type="ECO:0000256" key="2">
    <source>
        <dbReference type="ARBA" id="ARBA00022741"/>
    </source>
</evidence>
<keyword evidence="3" id="KW-0067">ATP-binding</keyword>
<dbReference type="GO" id="GO:0005524">
    <property type="term" value="F:ATP binding"/>
    <property type="evidence" value="ECO:0007669"/>
    <property type="project" value="UniProtKB-KW"/>
</dbReference>
<sequence>MADVTRLLNDPSARQRATLLENLLEAGLVDASAVARAELVASRTGQPVEQVLNQLGSLADDDLAQAYAEVSGCEIWRPERLSPAVDPAELGVSEEFLRRARILPLRRVRDGLICAACDPLDNEALSGLVFATGETVSLFVARPADWRRAMDTMFGQAARAASDDAPDERRLEREIDQVSDGALDGGGARLVAAVFEAALSAGASDIHFEPRRHDLAIRLRIDGRMVEHRVVSADLAAPAVSRIKVIANLNLGERRLPQDGRTSFVVGGKAVDVRVATSPTVFGESAVLRILDRSAVPLDLKALGLGAAVSEPLDKAAHMPHGLFLITGPTGSGKTTTLYAMLQSFAGSAKKVLSIEDPVEYHFEHVSQTQVAAQLGLTFAAALRSFLRQDPDVILVGEIRDPETAAVAIQAAMTGHLVLASVHANDALGVLPRLRDMGVEPYQLAAAFRGAAAQRLVRRLCPHCRVEGPIDAAGEAVLAAAGLSAPRRVFRAVGCPSCSGGFRGRMPIAEAFLADDRMLRAVAEGEGESALAAHAHRRGLESMLRDGLAKALEGVTTIEEVTAAVHG</sequence>
<evidence type="ECO:0000256" key="1">
    <source>
        <dbReference type="ARBA" id="ARBA00006611"/>
    </source>
</evidence>
<accession>A0A2T9JYM1</accession>
<evidence type="ECO:0000313" key="6">
    <source>
        <dbReference type="Proteomes" id="UP000244913"/>
    </source>
</evidence>
<proteinExistence type="inferred from homology"/>
<dbReference type="Gene3D" id="3.30.300.160">
    <property type="entry name" value="Type II secretion system, protein E, N-terminal domain"/>
    <property type="match status" value="1"/>
</dbReference>
<dbReference type="PROSITE" id="PS00662">
    <property type="entry name" value="T2SP_E"/>
    <property type="match status" value="1"/>
</dbReference>
<dbReference type="Pfam" id="PF05157">
    <property type="entry name" value="MshEN"/>
    <property type="match status" value="1"/>
</dbReference>
<feature type="domain" description="Bacterial type II secretion system protein E" evidence="4">
    <location>
        <begin position="387"/>
        <end position="401"/>
    </location>
</feature>
<dbReference type="EMBL" id="QDKP01000007">
    <property type="protein sequence ID" value="PVM88809.1"/>
    <property type="molecule type" value="Genomic_DNA"/>
</dbReference>
<dbReference type="SMART" id="SM00382">
    <property type="entry name" value="AAA"/>
    <property type="match status" value="1"/>
</dbReference>
<organism evidence="5 6">
    <name type="scientific">Caulobacter radicis</name>
    <dbReference type="NCBI Taxonomy" id="2172650"/>
    <lineage>
        <taxon>Bacteria</taxon>
        <taxon>Pseudomonadati</taxon>
        <taxon>Pseudomonadota</taxon>
        <taxon>Alphaproteobacteria</taxon>
        <taxon>Caulobacterales</taxon>
        <taxon>Caulobacteraceae</taxon>
        <taxon>Caulobacter</taxon>
    </lineage>
</organism>
<dbReference type="InterPro" id="IPR027417">
    <property type="entry name" value="P-loop_NTPase"/>
</dbReference>
<dbReference type="InterPro" id="IPR003593">
    <property type="entry name" value="AAA+_ATPase"/>
</dbReference>
<dbReference type="AlphaFoldDB" id="A0A2T9JYM1"/>
<protein>
    <submittedName>
        <fullName evidence="5">Secretion system protein E</fullName>
    </submittedName>
</protein>
<dbReference type="SUPFAM" id="SSF160246">
    <property type="entry name" value="EspE N-terminal domain-like"/>
    <property type="match status" value="1"/>
</dbReference>
<dbReference type="InterPro" id="IPR001482">
    <property type="entry name" value="T2SS/T4SS_dom"/>
</dbReference>
<dbReference type="Pfam" id="PF00437">
    <property type="entry name" value="T2SSE"/>
    <property type="match status" value="1"/>
</dbReference>
<dbReference type="PANTHER" id="PTHR30258:SF2">
    <property type="entry name" value="COMG OPERON PROTEIN 1"/>
    <property type="match status" value="1"/>
</dbReference>
<dbReference type="InterPro" id="IPR007831">
    <property type="entry name" value="T2SS_GspE_N"/>
</dbReference>
<evidence type="ECO:0000313" key="5">
    <source>
        <dbReference type="EMBL" id="PVM88809.1"/>
    </source>
</evidence>
<dbReference type="Proteomes" id="UP000244913">
    <property type="component" value="Unassembled WGS sequence"/>
</dbReference>
<keyword evidence="6" id="KW-1185">Reference proteome</keyword>
<dbReference type="GO" id="GO:0016887">
    <property type="term" value="F:ATP hydrolysis activity"/>
    <property type="evidence" value="ECO:0007669"/>
    <property type="project" value="TreeGrafter"/>
</dbReference>